<evidence type="ECO:0000256" key="5">
    <source>
        <dbReference type="ARBA" id="ARBA00023180"/>
    </source>
</evidence>
<dbReference type="GO" id="GO:0007229">
    <property type="term" value="P:integrin-mediated signaling pathway"/>
    <property type="evidence" value="ECO:0007669"/>
    <property type="project" value="TreeGrafter"/>
</dbReference>
<dbReference type="SUPFAM" id="SSF101912">
    <property type="entry name" value="Sema domain"/>
    <property type="match status" value="1"/>
</dbReference>
<dbReference type="InterPro" id="IPR036352">
    <property type="entry name" value="Semap_dom_sf"/>
</dbReference>
<keyword evidence="5" id="KW-0325">Glycoprotein</keyword>
<dbReference type="GO" id="GO:0045499">
    <property type="term" value="F:chemorepellent activity"/>
    <property type="evidence" value="ECO:0007669"/>
    <property type="project" value="TreeGrafter"/>
</dbReference>
<gene>
    <name evidence="9" type="ORF">NHX12_002766</name>
</gene>
<sequence length="478" mass="53518">MVFTDVPILGLTYVPRQPTFVAASWVKRKQDPDNEKIYIFFREKNSDSSPEADPWITRVARVCKVDEGGSKRFFQNTWTSFLKARLVCGFSKESLYFNHLKDVYVLHAENWRDTRVYALFTSSWNSTAVCIYTMAEIDEVFEKSAFKGYEGVIPNPRPGTCVINSSRLPYTTLNVVKDHSEMSEWIHSSVHPLAPFHVSNHNYTKLAVDRVQAADQGMFNVLLLATDTGKIHKCLELGSELFIILETQLSYRSAVQSMILASKKKKLIVGFAEDVLILDLQRCQNYNSSCAECVLSRDPYCAWTPNGCTSTVVGGIQNLIEQQTSVCRAALEEPKTLNRSRREITPATPMAPSVVPHTVPLGVPVYLSCPIDSYHATYTWEHRGPSRNSSTPCQQMGPHCLHLIPAMESGGNGQHQCMSRERDHTRVVTQYLLTVQTASRRDHLPNAGSSVNEINNELVSHTELVAMIVAAMAIVAGL</sequence>
<dbReference type="InterPro" id="IPR007110">
    <property type="entry name" value="Ig-like_dom"/>
</dbReference>
<comment type="subcellular location">
    <subcellularLocation>
        <location evidence="1">Membrane</location>
    </subcellularLocation>
</comment>
<evidence type="ECO:0008006" key="11">
    <source>
        <dbReference type="Google" id="ProtNLM"/>
    </source>
</evidence>
<dbReference type="GO" id="GO:0030215">
    <property type="term" value="F:semaphorin receptor binding"/>
    <property type="evidence" value="ECO:0007669"/>
    <property type="project" value="InterPro"/>
</dbReference>
<dbReference type="InterPro" id="IPR002165">
    <property type="entry name" value="Plexin_repeat"/>
</dbReference>
<dbReference type="Gene3D" id="2.60.40.10">
    <property type="entry name" value="Immunoglobulins"/>
    <property type="match status" value="1"/>
</dbReference>
<keyword evidence="3" id="KW-0472">Membrane</keyword>
<keyword evidence="4" id="KW-1015">Disulfide bond</keyword>
<dbReference type="Pfam" id="PF01437">
    <property type="entry name" value="PSI"/>
    <property type="match status" value="1"/>
</dbReference>
<dbReference type="SMART" id="SM00423">
    <property type="entry name" value="PSI"/>
    <property type="match status" value="1"/>
</dbReference>
<dbReference type="Pfam" id="PF01403">
    <property type="entry name" value="Sema"/>
    <property type="match status" value="1"/>
</dbReference>
<protein>
    <recommendedName>
        <fullName evidence="11">Semaphorin 7A</fullName>
    </recommendedName>
</protein>
<dbReference type="InterPro" id="IPR015943">
    <property type="entry name" value="WD40/YVTN_repeat-like_dom_sf"/>
</dbReference>
<dbReference type="AlphaFoldDB" id="A0A9Q0DZF5"/>
<accession>A0A9Q0DZF5</accession>
<dbReference type="GO" id="GO:0071526">
    <property type="term" value="P:semaphorin-plexin signaling pathway"/>
    <property type="evidence" value="ECO:0007669"/>
    <property type="project" value="TreeGrafter"/>
</dbReference>
<dbReference type="GO" id="GO:0001755">
    <property type="term" value="P:neural crest cell migration"/>
    <property type="evidence" value="ECO:0007669"/>
    <property type="project" value="TreeGrafter"/>
</dbReference>
<dbReference type="OrthoDB" id="9988752at2759"/>
<keyword evidence="10" id="KW-1185">Reference proteome</keyword>
<dbReference type="Proteomes" id="UP001148018">
    <property type="component" value="Unassembled WGS sequence"/>
</dbReference>
<dbReference type="PROSITE" id="PS50835">
    <property type="entry name" value="IG_LIKE"/>
    <property type="match status" value="1"/>
</dbReference>
<evidence type="ECO:0000256" key="1">
    <source>
        <dbReference type="ARBA" id="ARBA00004370"/>
    </source>
</evidence>
<dbReference type="InterPro" id="IPR027231">
    <property type="entry name" value="Semaphorin"/>
</dbReference>
<evidence type="ECO:0000256" key="6">
    <source>
        <dbReference type="PROSITE-ProRule" id="PRU00352"/>
    </source>
</evidence>
<feature type="domain" description="Ig-like" evidence="7">
    <location>
        <begin position="352"/>
        <end position="429"/>
    </location>
</feature>
<dbReference type="SUPFAM" id="SSF103575">
    <property type="entry name" value="Plexin repeat"/>
    <property type="match status" value="1"/>
</dbReference>
<dbReference type="InterPro" id="IPR036179">
    <property type="entry name" value="Ig-like_dom_sf"/>
</dbReference>
<dbReference type="InterPro" id="IPR016201">
    <property type="entry name" value="PSI"/>
</dbReference>
<evidence type="ECO:0000313" key="10">
    <source>
        <dbReference type="Proteomes" id="UP001148018"/>
    </source>
</evidence>
<reference evidence="9" key="1">
    <citation type="submission" date="2022-07" db="EMBL/GenBank/DDBJ databases">
        <title>Chromosome-level genome of Muraenolepis orangiensis.</title>
        <authorList>
            <person name="Kim J."/>
        </authorList>
    </citation>
    <scope>NUCLEOTIDE SEQUENCE</scope>
    <source>
        <strain evidence="9">KU_S4_2022</strain>
        <tissue evidence="9">Muscle</tissue>
    </source>
</reference>
<dbReference type="Gene3D" id="2.130.10.10">
    <property type="entry name" value="YVTN repeat-like/Quinoprotein amine dehydrogenase"/>
    <property type="match status" value="1"/>
</dbReference>
<evidence type="ECO:0000256" key="4">
    <source>
        <dbReference type="ARBA" id="ARBA00023157"/>
    </source>
</evidence>
<dbReference type="InterPro" id="IPR001627">
    <property type="entry name" value="Semap_dom"/>
</dbReference>
<dbReference type="GO" id="GO:0030335">
    <property type="term" value="P:positive regulation of cell migration"/>
    <property type="evidence" value="ECO:0007669"/>
    <property type="project" value="TreeGrafter"/>
</dbReference>
<evidence type="ECO:0000259" key="8">
    <source>
        <dbReference type="PROSITE" id="PS51004"/>
    </source>
</evidence>
<dbReference type="PANTHER" id="PTHR11036:SF80">
    <property type="entry name" value="SEMAPHORIN-7A"/>
    <property type="match status" value="1"/>
</dbReference>
<dbReference type="SMART" id="SM00630">
    <property type="entry name" value="Sema"/>
    <property type="match status" value="1"/>
</dbReference>
<comment type="caution">
    <text evidence="6">Lacks conserved residue(s) required for the propagation of feature annotation.</text>
</comment>
<organism evidence="9 10">
    <name type="scientific">Muraenolepis orangiensis</name>
    <name type="common">Patagonian moray cod</name>
    <dbReference type="NCBI Taxonomy" id="630683"/>
    <lineage>
        <taxon>Eukaryota</taxon>
        <taxon>Metazoa</taxon>
        <taxon>Chordata</taxon>
        <taxon>Craniata</taxon>
        <taxon>Vertebrata</taxon>
        <taxon>Euteleostomi</taxon>
        <taxon>Actinopterygii</taxon>
        <taxon>Neopterygii</taxon>
        <taxon>Teleostei</taxon>
        <taxon>Neoteleostei</taxon>
        <taxon>Acanthomorphata</taxon>
        <taxon>Zeiogadaria</taxon>
        <taxon>Gadariae</taxon>
        <taxon>Gadiformes</taxon>
        <taxon>Muraenolepidoidei</taxon>
        <taxon>Muraenolepididae</taxon>
        <taxon>Muraenolepis</taxon>
    </lineage>
</organism>
<evidence type="ECO:0000256" key="2">
    <source>
        <dbReference type="ARBA" id="ARBA00009492"/>
    </source>
</evidence>
<dbReference type="GO" id="GO:0050727">
    <property type="term" value="P:regulation of inflammatory response"/>
    <property type="evidence" value="ECO:0007669"/>
    <property type="project" value="TreeGrafter"/>
</dbReference>
<dbReference type="InterPro" id="IPR013783">
    <property type="entry name" value="Ig-like_fold"/>
</dbReference>
<proteinExistence type="inferred from homology"/>
<dbReference type="EMBL" id="JANIIK010000110">
    <property type="protein sequence ID" value="KAJ3596358.1"/>
    <property type="molecule type" value="Genomic_DNA"/>
</dbReference>
<dbReference type="PANTHER" id="PTHR11036">
    <property type="entry name" value="SEMAPHORIN"/>
    <property type="match status" value="1"/>
</dbReference>
<comment type="caution">
    <text evidence="9">The sequence shown here is derived from an EMBL/GenBank/DDBJ whole genome shotgun (WGS) entry which is preliminary data.</text>
</comment>
<dbReference type="FunFam" id="2.60.40.10:FF:001170">
    <property type="entry name" value="Sema domain, immunoglobulin domain (Ig), short basic domain, secreted, (Semaphorin) 3F"/>
    <property type="match status" value="1"/>
</dbReference>
<evidence type="ECO:0000313" key="9">
    <source>
        <dbReference type="EMBL" id="KAJ3596358.1"/>
    </source>
</evidence>
<comment type="similarity">
    <text evidence="2">Belongs to the semaphorin family.</text>
</comment>
<name>A0A9Q0DZF5_9TELE</name>
<dbReference type="PROSITE" id="PS51004">
    <property type="entry name" value="SEMA"/>
    <property type="match status" value="1"/>
</dbReference>
<dbReference type="SUPFAM" id="SSF48726">
    <property type="entry name" value="Immunoglobulin"/>
    <property type="match status" value="1"/>
</dbReference>
<evidence type="ECO:0000256" key="3">
    <source>
        <dbReference type="ARBA" id="ARBA00023136"/>
    </source>
</evidence>
<dbReference type="GO" id="GO:0007411">
    <property type="term" value="P:axon guidance"/>
    <property type="evidence" value="ECO:0007669"/>
    <property type="project" value="TreeGrafter"/>
</dbReference>
<evidence type="ECO:0000259" key="7">
    <source>
        <dbReference type="PROSITE" id="PS50835"/>
    </source>
</evidence>
<dbReference type="Gene3D" id="3.30.1680.10">
    <property type="entry name" value="ligand-binding face of the semaphorins, domain 2"/>
    <property type="match status" value="1"/>
</dbReference>
<dbReference type="GO" id="GO:0009897">
    <property type="term" value="C:external side of plasma membrane"/>
    <property type="evidence" value="ECO:0007669"/>
    <property type="project" value="TreeGrafter"/>
</dbReference>
<dbReference type="GO" id="GO:0005178">
    <property type="term" value="F:integrin binding"/>
    <property type="evidence" value="ECO:0007669"/>
    <property type="project" value="TreeGrafter"/>
</dbReference>
<feature type="domain" description="Sema" evidence="8">
    <location>
        <begin position="1"/>
        <end position="280"/>
    </location>
</feature>